<name>A0AAN9Y215_9HEMI</name>
<evidence type="ECO:0000313" key="1">
    <source>
        <dbReference type="EMBL" id="KAK7582792.1"/>
    </source>
</evidence>
<reference evidence="1 2" key="1">
    <citation type="submission" date="2024-03" db="EMBL/GenBank/DDBJ databases">
        <title>Adaptation during the transition from Ophiocordyceps entomopathogen to insect associate is accompanied by gene loss and intensified selection.</title>
        <authorList>
            <person name="Ward C.M."/>
            <person name="Onetto C.A."/>
            <person name="Borneman A.R."/>
        </authorList>
    </citation>
    <scope>NUCLEOTIDE SEQUENCE [LARGE SCALE GENOMIC DNA]</scope>
    <source>
        <strain evidence="1">AWRI1</strain>
        <tissue evidence="1">Single Adult Female</tissue>
    </source>
</reference>
<keyword evidence="2" id="KW-1185">Reference proteome</keyword>
<comment type="caution">
    <text evidence="1">The sequence shown here is derived from an EMBL/GenBank/DDBJ whole genome shotgun (WGS) entry which is preliminary data.</text>
</comment>
<sequence length="154" mass="17713">MPSDLDKMSRIRSFHTVKVETNAKCRLNWAKERQSDTILDESASIIRRKNKRLFISAGHERRVASRPVVNVTHLRSPFDDEKRAAAVPCRAVPSKWAHFDFTPRIREFKMGTYYEYYASRGGGAGGGGGDCRIKMQRLTDFDRYEWTSNLPIAE</sequence>
<accession>A0AAN9Y215</accession>
<evidence type="ECO:0000313" key="2">
    <source>
        <dbReference type="Proteomes" id="UP001367676"/>
    </source>
</evidence>
<dbReference type="AlphaFoldDB" id="A0AAN9Y215"/>
<proteinExistence type="predicted"/>
<protein>
    <submittedName>
        <fullName evidence="1">Uncharacterized protein</fullName>
    </submittedName>
</protein>
<dbReference type="Proteomes" id="UP001367676">
    <property type="component" value="Unassembled WGS sequence"/>
</dbReference>
<gene>
    <name evidence="1" type="ORF">V9T40_014237</name>
</gene>
<organism evidence="1 2">
    <name type="scientific">Parthenolecanium corni</name>
    <dbReference type="NCBI Taxonomy" id="536013"/>
    <lineage>
        <taxon>Eukaryota</taxon>
        <taxon>Metazoa</taxon>
        <taxon>Ecdysozoa</taxon>
        <taxon>Arthropoda</taxon>
        <taxon>Hexapoda</taxon>
        <taxon>Insecta</taxon>
        <taxon>Pterygota</taxon>
        <taxon>Neoptera</taxon>
        <taxon>Paraneoptera</taxon>
        <taxon>Hemiptera</taxon>
        <taxon>Sternorrhyncha</taxon>
        <taxon>Coccoidea</taxon>
        <taxon>Coccidae</taxon>
        <taxon>Parthenolecanium</taxon>
    </lineage>
</organism>
<dbReference type="EMBL" id="JBBCAQ010000033">
    <property type="protein sequence ID" value="KAK7582792.1"/>
    <property type="molecule type" value="Genomic_DNA"/>
</dbReference>